<dbReference type="SUPFAM" id="SSF57667">
    <property type="entry name" value="beta-beta-alpha zinc fingers"/>
    <property type="match status" value="1"/>
</dbReference>
<dbReference type="GO" id="GO:0005524">
    <property type="term" value="F:ATP binding"/>
    <property type="evidence" value="ECO:0007669"/>
    <property type="project" value="UniProtKB-KW"/>
</dbReference>
<proteinExistence type="predicted"/>
<evidence type="ECO:0000256" key="2">
    <source>
        <dbReference type="ARBA" id="ARBA00022840"/>
    </source>
</evidence>
<evidence type="ECO:0000259" key="7">
    <source>
        <dbReference type="PROSITE" id="PS50157"/>
    </source>
</evidence>
<keyword evidence="3" id="KW-0456">Lyase</keyword>
<keyword evidence="4" id="KW-0862">Zinc</keyword>
<evidence type="ECO:0000256" key="4">
    <source>
        <dbReference type="PROSITE-ProRule" id="PRU00042"/>
    </source>
</evidence>
<dbReference type="SMART" id="SM00355">
    <property type="entry name" value="ZnF_C2H2"/>
    <property type="match status" value="5"/>
</dbReference>
<dbReference type="GO" id="GO:0035556">
    <property type="term" value="P:intracellular signal transduction"/>
    <property type="evidence" value="ECO:0007669"/>
    <property type="project" value="InterPro"/>
</dbReference>
<name>A0A195CI07_9HYME</name>
<dbReference type="EMBL" id="KQ977754">
    <property type="protein sequence ID" value="KYN00062.1"/>
    <property type="molecule type" value="Genomic_DNA"/>
</dbReference>
<keyword evidence="4" id="KW-0479">Metal-binding</keyword>
<organism evidence="8 9">
    <name type="scientific">Cyphomyrmex costatus</name>
    <dbReference type="NCBI Taxonomy" id="456900"/>
    <lineage>
        <taxon>Eukaryota</taxon>
        <taxon>Metazoa</taxon>
        <taxon>Ecdysozoa</taxon>
        <taxon>Arthropoda</taxon>
        <taxon>Hexapoda</taxon>
        <taxon>Insecta</taxon>
        <taxon>Pterygota</taxon>
        <taxon>Neoptera</taxon>
        <taxon>Endopterygota</taxon>
        <taxon>Hymenoptera</taxon>
        <taxon>Apocrita</taxon>
        <taxon>Aculeata</taxon>
        <taxon>Formicoidea</taxon>
        <taxon>Formicidae</taxon>
        <taxon>Myrmicinae</taxon>
        <taxon>Cyphomyrmex</taxon>
    </lineage>
</organism>
<evidence type="ECO:0000259" key="6">
    <source>
        <dbReference type="PROSITE" id="PS50125"/>
    </source>
</evidence>
<accession>A0A195CI07</accession>
<dbReference type="GO" id="GO:0005737">
    <property type="term" value="C:cytoplasm"/>
    <property type="evidence" value="ECO:0007669"/>
    <property type="project" value="TreeGrafter"/>
</dbReference>
<feature type="region of interest" description="Disordered" evidence="5">
    <location>
        <begin position="28"/>
        <end position="54"/>
    </location>
</feature>
<dbReference type="InterPro" id="IPR013087">
    <property type="entry name" value="Znf_C2H2_type"/>
</dbReference>
<dbReference type="STRING" id="456900.A0A195CI07"/>
<dbReference type="GO" id="GO:0004016">
    <property type="term" value="F:adenylate cyclase activity"/>
    <property type="evidence" value="ECO:0007669"/>
    <property type="project" value="TreeGrafter"/>
</dbReference>
<dbReference type="InterPro" id="IPR029787">
    <property type="entry name" value="Nucleotide_cyclase"/>
</dbReference>
<reference evidence="8 9" key="1">
    <citation type="submission" date="2016-03" db="EMBL/GenBank/DDBJ databases">
        <title>Cyphomyrmex costatus WGS genome.</title>
        <authorList>
            <person name="Nygaard S."/>
            <person name="Hu H."/>
            <person name="Boomsma J."/>
            <person name="Zhang G."/>
        </authorList>
    </citation>
    <scope>NUCLEOTIDE SEQUENCE [LARGE SCALE GENOMIC DNA]</scope>
    <source>
        <strain evidence="8">MS0001</strain>
        <tissue evidence="8">Whole body</tissue>
    </source>
</reference>
<feature type="domain" description="Guanylate cyclase" evidence="6">
    <location>
        <begin position="927"/>
        <end position="961"/>
    </location>
</feature>
<protein>
    <submittedName>
        <fullName evidence="8">Adenylate cyclase type 10</fullName>
    </submittedName>
</protein>
<feature type="non-terminal residue" evidence="8">
    <location>
        <position position="1"/>
    </location>
</feature>
<dbReference type="SUPFAM" id="SSF55073">
    <property type="entry name" value="Nucleotide cyclase"/>
    <property type="match status" value="2"/>
</dbReference>
<feature type="compositionally biased region" description="Basic residues" evidence="5">
    <location>
        <begin position="42"/>
        <end position="51"/>
    </location>
</feature>
<dbReference type="PANTHER" id="PTHR16305:SF28">
    <property type="entry name" value="GUANYLATE CYCLASE DOMAIN-CONTAINING PROTEIN"/>
    <property type="match status" value="1"/>
</dbReference>
<keyword evidence="9" id="KW-1185">Reference proteome</keyword>
<dbReference type="PANTHER" id="PTHR16305">
    <property type="entry name" value="TESTICULAR SOLUBLE ADENYLYL CYCLASE"/>
    <property type="match status" value="1"/>
</dbReference>
<dbReference type="Gene3D" id="3.30.160.60">
    <property type="entry name" value="Classic Zinc Finger"/>
    <property type="match status" value="1"/>
</dbReference>
<feature type="domain" description="C2H2-type" evidence="7">
    <location>
        <begin position="113"/>
        <end position="140"/>
    </location>
</feature>
<keyword evidence="4" id="KW-0863">Zinc-finger</keyword>
<dbReference type="InterPro" id="IPR001054">
    <property type="entry name" value="A/G_cyclase"/>
</dbReference>
<gene>
    <name evidence="8" type="ORF">ALC62_09124</name>
</gene>
<evidence type="ECO:0000256" key="5">
    <source>
        <dbReference type="SAM" id="MobiDB-lite"/>
    </source>
</evidence>
<dbReference type="GO" id="GO:0008270">
    <property type="term" value="F:zinc ion binding"/>
    <property type="evidence" value="ECO:0007669"/>
    <property type="project" value="UniProtKB-KW"/>
</dbReference>
<sequence length="2207" mass="254003">EYIEHVIAHSTFVKSLYVENDSLNEYADDEEYDDSGNELHSKGKKRNKTSKPKPCSKCDFTAKTKLALWLHLRQHFTQEECSGFVCTSCPFATTLKHHMTFHWFSAHDDFKAFMCTECSYACVSKSMLTSHMKTHSEVYQYNCGNCSYKTKFCNAMKKHLKDNGHQAGLVLNPDGTPNPFATIDVYGNKRGPRRKTFIEEKKELTDTIDDMPTNLIMTPPTISSISTSSASVLTTPISSSTILDLPESNMALMSPVRMPSPRSPIQTVQRSPVRIPTPITPHPIIANMLNDFFNKLKNQNGFNRQLLLENSPFNFLCHLLFQDLATRSIVDDKEQGQIFRLLQNVYKYLTNDTEHVASISDTKDELPVNARIDEPSTSTMPISESQSAMEVDVNLDQPLDLSMSAMVKREEISHQPQSTSFSKRKRKAVKLEYSTINEKKFHIDDNAVQTRNTNQICTESSLSALLTASQSDLQENNMTHNINIYRTSFICYHCCIIFANEIMYAVHMSFHQTKNPFTSWTPDLFGPIFKKKSLTVKQALDLLNVNEQIHRMATFVPDEIIYEDLSEKSLRSFRAVLMFLNISGFSTLYKKYIHNKNGGCLVLTRILNDYIHIVVREVYCSKGDILKFSTQGLLAAWKVRDGEFMFDAVQNVIARAMSIQDSIAVLKDINGIYKVNVAISAGDVKFSVIGSDEVRHFVMCGVPIEEIKDAKKVSLPNDLVLSLSAWQHCQPSQYEYVIKNPYNIKIIKALKQLDIKSTYMTSTLSSNHVNTNHEPSTDEKFIIDAVRPSSPYRAHLITINGESQTEIANNKEKASTGESLRFLAEIKRITVISINIIPDEKILDNELILLIDKCFILLHSIVTPYGGCINTMDLYEKHILFCIVFGIRGYNNENQFKIDETCKNGISCATHILQTVKSLEGIKGAFVGVSTGIAYCGVIGHIARRYYTIIGPPVDKAIKIMDISYNKVSCDYDTVLHSHFRKDQFRSRGIKTLQRLEKYHIFEYLGDAPAQKDIALSLDYGYPILGRLQEIEYFNDILDDIGVTNRKYAGLLIEGIERSGKSRLLDAFVTSVCNRQIRPIKLSLHATYAEKSYSVIYHIILQILEAEDCETVEEREKELLNKLGDVLALEDLCYLNILMRVRFPLSDSYYSDTDWQRHTKTINIFKAILKQAMSLFYFLKIKICILLDDIQHLDPESWQFLSSALDNCNVVLAMTVLKHHSWNDLSHVEAEIYKDKRLTNYNLLGLTVDLLPIFACQFLNVLAIPQKLCRILQRRRDGYLGWCEALLTSILQSNGLDFVKISPSEALKLNLIFPNGTLVTKLPIDLTPEESAPPLSWSQMSLLDVCVTNENFFKITSRDRDITELRNEIYNRMNLYEQDFIKCAATLGRVIKRSMIENVMLNAIPLHTIKTVSEMIRIRILECASLQRRDFHTEDLIFCIHKKRQTFSDMHHSLSCNCHHSRAVISRHSSSLYGHCKMLEFKVNAFRKMIDNIQTDKEKQEHHTRAARIYEVDARNCHSCGSGRFLRILSEDIFKELKEDISHLKPRASLIRRRTFIEGKWTMKKPRIHERSARTAAAEKQPDSIDICRVSIMPSDINDEEDEVVLENGDNDRINITFGKKSTSIFLETTTDLSHPSFLVKFSHIDYRNCQCDNIISHLFWKLHHHIEESGEIDKVLEFFIQYSAGIIQIAQPLYAIKLLSIAAKRSKAVEVEELIDKDTENSITNKGIILTLMGDAHSALGNYDQAKKYYLLAVKLRGTPPKEKGICYNIMLKMFCKLQDPPHYYTVDEESKRLAVKKLELASYLRRLCAGFIVQNKLKTAQSFALRSFKLAFLSVNSFLEKGEIYLATVRVLHCTRNIKLIQHIERLMLITIQRKAVWNDAEEISMVANIYLTMYQIRVLRGKLEEAVHIGIKVLKISKTLHFNKLTLIIMPSLIQIMLWTRRVNVAVDLMRELYFLADEDMDLSAKTWYYALSLDLMLDAGIVLESYETSYNYYEKFIAYRSKFCVWRDPQSLFRLLTGLWMYQLRMGQTISSVFACSAEEYVKDVTWHDFSRILTCSKGYECYLLLLLRCINTKHSDELQNIVQNISKIRKCLKNISKHTTIIKPRFYLLMAYFNVLRGRKSNTWIYLHKAQKFAIVQGNQLMMAWIIQNRRTWREKIYNNMAQYWLEYIGSTDIVPWQYIRNFNIDTWSTILFLLPVPDIHL</sequence>
<dbReference type="PROSITE" id="PS50125">
    <property type="entry name" value="GUANYLATE_CYCLASE_2"/>
    <property type="match status" value="1"/>
</dbReference>
<keyword evidence="2" id="KW-0067">ATP-binding</keyword>
<dbReference type="PROSITE" id="PS50157">
    <property type="entry name" value="ZINC_FINGER_C2H2_2"/>
    <property type="match status" value="1"/>
</dbReference>
<dbReference type="Gene3D" id="3.30.70.1230">
    <property type="entry name" value="Nucleotide cyclase"/>
    <property type="match status" value="2"/>
</dbReference>
<dbReference type="InterPro" id="IPR036236">
    <property type="entry name" value="Znf_C2H2_sf"/>
</dbReference>
<dbReference type="PROSITE" id="PS00028">
    <property type="entry name" value="ZINC_FINGER_C2H2_1"/>
    <property type="match status" value="2"/>
</dbReference>
<evidence type="ECO:0000256" key="3">
    <source>
        <dbReference type="ARBA" id="ARBA00023239"/>
    </source>
</evidence>
<dbReference type="Proteomes" id="UP000078542">
    <property type="component" value="Unassembled WGS sequence"/>
</dbReference>
<dbReference type="GO" id="GO:0009190">
    <property type="term" value="P:cyclic nucleotide biosynthetic process"/>
    <property type="evidence" value="ECO:0007669"/>
    <property type="project" value="InterPro"/>
</dbReference>
<dbReference type="SUPFAM" id="SSF52540">
    <property type="entry name" value="P-loop containing nucleoside triphosphate hydrolases"/>
    <property type="match status" value="1"/>
</dbReference>
<evidence type="ECO:0000313" key="8">
    <source>
        <dbReference type="EMBL" id="KYN00062.1"/>
    </source>
</evidence>
<evidence type="ECO:0000313" key="9">
    <source>
        <dbReference type="Proteomes" id="UP000078542"/>
    </source>
</evidence>
<dbReference type="InterPro" id="IPR027417">
    <property type="entry name" value="P-loop_NTPase"/>
</dbReference>
<evidence type="ECO:0000256" key="1">
    <source>
        <dbReference type="ARBA" id="ARBA00022741"/>
    </source>
</evidence>
<keyword evidence="1" id="KW-0547">Nucleotide-binding</keyword>